<dbReference type="InterPro" id="IPR000468">
    <property type="entry name" value="Barstar"/>
</dbReference>
<dbReference type="InterPro" id="IPR035905">
    <property type="entry name" value="Barstar-like_sf"/>
</dbReference>
<dbReference type="EMBL" id="QWET01000007">
    <property type="protein sequence ID" value="RIH65096.1"/>
    <property type="molecule type" value="Genomic_DNA"/>
</dbReference>
<comment type="similarity">
    <text evidence="1">Belongs to the barstar family.</text>
</comment>
<evidence type="ECO:0000313" key="4">
    <source>
        <dbReference type="Proteomes" id="UP000266441"/>
    </source>
</evidence>
<dbReference type="Gene3D" id="3.30.370.10">
    <property type="entry name" value="Barstar-like"/>
    <property type="match status" value="1"/>
</dbReference>
<name>A0A399D0Y9_9BACT</name>
<dbReference type="AlphaFoldDB" id="A0A399D0Y9"/>
<comment type="caution">
    <text evidence="3">The sequence shown here is derived from an EMBL/GenBank/DDBJ whole genome shotgun (WGS) entry which is preliminary data.</text>
</comment>
<keyword evidence="4" id="KW-1185">Reference proteome</keyword>
<protein>
    <submittedName>
        <fullName evidence="3">Barstar (Barnase inhibitor)</fullName>
    </submittedName>
</protein>
<dbReference type="RefSeq" id="WP_119350021.1">
    <property type="nucleotide sequence ID" value="NZ_QWET01000007.1"/>
</dbReference>
<dbReference type="Proteomes" id="UP000266441">
    <property type="component" value="Unassembled WGS sequence"/>
</dbReference>
<evidence type="ECO:0000256" key="1">
    <source>
        <dbReference type="ARBA" id="ARBA00006845"/>
    </source>
</evidence>
<proteinExistence type="inferred from homology"/>
<dbReference type="OrthoDB" id="4793808at2"/>
<dbReference type="Pfam" id="PF01337">
    <property type="entry name" value="Barstar"/>
    <property type="match status" value="1"/>
</dbReference>
<organism evidence="3 4">
    <name type="scientific">Mariniphaga sediminis</name>
    <dbReference type="NCBI Taxonomy" id="1628158"/>
    <lineage>
        <taxon>Bacteria</taxon>
        <taxon>Pseudomonadati</taxon>
        <taxon>Bacteroidota</taxon>
        <taxon>Bacteroidia</taxon>
        <taxon>Marinilabiliales</taxon>
        <taxon>Prolixibacteraceae</taxon>
        <taxon>Mariniphaga</taxon>
    </lineage>
</organism>
<evidence type="ECO:0000259" key="2">
    <source>
        <dbReference type="Pfam" id="PF01337"/>
    </source>
</evidence>
<reference evidence="3 4" key="1">
    <citation type="journal article" date="2015" name="Int. J. Syst. Evol. Microbiol.">
        <title>Mariniphaga sediminis sp. nov., isolated from coastal sediment.</title>
        <authorList>
            <person name="Wang F.Q."/>
            <person name="Shen Q.Y."/>
            <person name="Chen G.J."/>
            <person name="Du Z.J."/>
        </authorList>
    </citation>
    <scope>NUCLEOTIDE SEQUENCE [LARGE SCALE GENOMIC DNA]</scope>
    <source>
        <strain evidence="3 4">SY21</strain>
    </source>
</reference>
<dbReference type="SUPFAM" id="SSF52038">
    <property type="entry name" value="Barstar-related"/>
    <property type="match status" value="1"/>
</dbReference>
<accession>A0A399D0Y9</accession>
<gene>
    <name evidence="3" type="ORF">D1164_10945</name>
</gene>
<evidence type="ECO:0000313" key="3">
    <source>
        <dbReference type="EMBL" id="RIH65096.1"/>
    </source>
</evidence>
<feature type="domain" description="Barstar (barnase inhibitor)" evidence="2">
    <location>
        <begin position="5"/>
        <end position="81"/>
    </location>
</feature>
<sequence>MEQKIAIIDGDNFSDLETFYDEVDRVLTKDINVKTGHNLDAFNDILCGDFGVFSYNETLKLIWTNFTKSRKNLGDELISVLTGIIRKHDHIEFQIID</sequence>